<protein>
    <submittedName>
        <fullName evidence="1">Uncharacterized protein</fullName>
    </submittedName>
</protein>
<sequence>MTKMTTKLTAPVDFPTVHPFGKSRRYRLRSDTPEQTRSHYRALSRPVLVNCGVHSGSSIGLVGSNRQALPKNSCEVRTSDTTISSVTLVSSGPRCRLRRRYCFQLEVWAEQTPLKQKQTSEDSRMRLSPSPTKPCSFHSRRSCLMFQRLLSPILDTTALFSTDILATKQAGTTLRASWCKTSTKIPCQIEAFPFSGSAKRFQGEAIRCEKKKKEKIYKSRLSFIIQKKKLVCRGRRGRIGNQRMG</sequence>
<organism evidence="1 2">
    <name type="scientific">Elysia marginata</name>
    <dbReference type="NCBI Taxonomy" id="1093978"/>
    <lineage>
        <taxon>Eukaryota</taxon>
        <taxon>Metazoa</taxon>
        <taxon>Spiralia</taxon>
        <taxon>Lophotrochozoa</taxon>
        <taxon>Mollusca</taxon>
        <taxon>Gastropoda</taxon>
        <taxon>Heterobranchia</taxon>
        <taxon>Euthyneura</taxon>
        <taxon>Panpulmonata</taxon>
        <taxon>Sacoglossa</taxon>
        <taxon>Placobranchoidea</taxon>
        <taxon>Plakobranchidae</taxon>
        <taxon>Elysia</taxon>
    </lineage>
</organism>
<comment type="caution">
    <text evidence="1">The sequence shown here is derived from an EMBL/GenBank/DDBJ whole genome shotgun (WGS) entry which is preliminary data.</text>
</comment>
<dbReference type="AlphaFoldDB" id="A0AAV4IEF7"/>
<dbReference type="Proteomes" id="UP000762676">
    <property type="component" value="Unassembled WGS sequence"/>
</dbReference>
<dbReference type="EMBL" id="BMAT01009615">
    <property type="protein sequence ID" value="GFS09864.1"/>
    <property type="molecule type" value="Genomic_DNA"/>
</dbReference>
<evidence type="ECO:0000313" key="2">
    <source>
        <dbReference type="Proteomes" id="UP000762676"/>
    </source>
</evidence>
<name>A0AAV4IEF7_9GAST</name>
<proteinExistence type="predicted"/>
<accession>A0AAV4IEF7</accession>
<evidence type="ECO:0000313" key="1">
    <source>
        <dbReference type="EMBL" id="GFS09864.1"/>
    </source>
</evidence>
<reference evidence="1 2" key="1">
    <citation type="journal article" date="2021" name="Elife">
        <title>Chloroplast acquisition without the gene transfer in kleptoplastic sea slugs, Plakobranchus ocellatus.</title>
        <authorList>
            <person name="Maeda T."/>
            <person name="Takahashi S."/>
            <person name="Yoshida T."/>
            <person name="Shimamura S."/>
            <person name="Takaki Y."/>
            <person name="Nagai Y."/>
            <person name="Toyoda A."/>
            <person name="Suzuki Y."/>
            <person name="Arimoto A."/>
            <person name="Ishii H."/>
            <person name="Satoh N."/>
            <person name="Nishiyama T."/>
            <person name="Hasebe M."/>
            <person name="Maruyama T."/>
            <person name="Minagawa J."/>
            <person name="Obokata J."/>
            <person name="Shigenobu S."/>
        </authorList>
    </citation>
    <scope>NUCLEOTIDE SEQUENCE [LARGE SCALE GENOMIC DNA]</scope>
</reference>
<keyword evidence="2" id="KW-1185">Reference proteome</keyword>
<gene>
    <name evidence="1" type="ORF">ElyMa_004793500</name>
</gene>